<dbReference type="Pfam" id="PF17389">
    <property type="entry name" value="Bac_rhamnosid6H"/>
    <property type="match status" value="1"/>
</dbReference>
<name>I2GRV8_9BACT</name>
<dbReference type="InterPro" id="IPR008928">
    <property type="entry name" value="6-hairpin_glycosidase_sf"/>
</dbReference>
<sequence length="803" mass="91640">MPLTPFHLAMRRFTLTAGFILSSLVCALAQSLTSPINPDLLTKRWPARWIAPPSVSLKDYGIYHFRRTIDLPTKPEQFIVHLSADNRYQLFVNEQLVSLGPARGDVNHWHFETVDLAPHLKAGRNVLAAVVWNFGPHAPLAQMSYQTGFIMQGNSPTESLVNTDDKWKVYVDPAYSPIPWGPVVKFEKYWYFVVGPSDDLDADRYPWGWQTLTFDDSGWQKPKLLAQGKTDGVAGDVNWNLVPRRIPPLESRWQAFAAIRRTTGLPASSALLTGNGDVTLPASTTVSMLLDQGELTTAYPHLVISGGRAANIKISYSEALFDSTTNKKGNRNDINGRQLLGYYDRFRPDGGSRREFMPLWYRTFRYVQLDIETGTEPLILHRFDSRFTAYPFQQRATFTSSDTSLKAIWDVGWRTARLCANETYMDCPYYEQLQYIGDTRIQALISLYNSGDDRLMRNAIAQFNQSRIPEGITQSRYPSELVQITPTFSLAWILMIHDYWMHRSDDAFVRQFMPGIRNVLDWFETQIGESRMVRALPYYDFIDSHYPLRKMADEQGRDGMTVNTLFYVYALDHAVQLLDAFGRPNESRYYKQLADKLRQATYRHCYDPKRRLFSDTPGKTFFSQHANVMAVLTNTVPEADQRPLLERALRDTSLIPSETYFQFYNARALQKTGLGDQYLPSLQAWRNMIDQGLSTFSEWEVQPRSDCHAWSASPNYYLLSLVSGILPAAPGFRTVRIQPALGPLTRVECTMPHPRGDMRVMLKRTGQTGIDGSVTLPAGLTGTFLWNGRSIPLREGRNVIRQP</sequence>
<dbReference type="EMBL" id="CAIT01000009">
    <property type="protein sequence ID" value="CCH56636.1"/>
    <property type="molecule type" value="Genomic_DNA"/>
</dbReference>
<dbReference type="STRING" id="1185876.BN8_06016"/>
<dbReference type="Gene3D" id="1.50.10.10">
    <property type="match status" value="1"/>
</dbReference>
<dbReference type="InterPro" id="IPR035398">
    <property type="entry name" value="Bac_rhamnosid_C"/>
</dbReference>
<evidence type="ECO:0000313" key="5">
    <source>
        <dbReference type="Proteomes" id="UP000009309"/>
    </source>
</evidence>
<protein>
    <submittedName>
        <fullName evidence="4">Alpha-L-rhamnosidase</fullName>
    </submittedName>
</protein>
<evidence type="ECO:0000313" key="4">
    <source>
        <dbReference type="EMBL" id="CCH56636.1"/>
    </source>
</evidence>
<feature type="signal peptide" evidence="1">
    <location>
        <begin position="1"/>
        <end position="29"/>
    </location>
</feature>
<feature type="chain" id="PRO_5003659192" evidence="1">
    <location>
        <begin position="30"/>
        <end position="803"/>
    </location>
</feature>
<dbReference type="PANTHER" id="PTHR34987:SF2">
    <property type="entry name" value="B, PUTATIVE (AFU_ORTHOLOGUE AFUA_7G05040)-RELATED"/>
    <property type="match status" value="1"/>
</dbReference>
<dbReference type="eggNOG" id="COG3408">
    <property type="taxonomic scope" value="Bacteria"/>
</dbReference>
<dbReference type="Gene3D" id="2.60.120.260">
    <property type="entry name" value="Galactose-binding domain-like"/>
    <property type="match status" value="2"/>
</dbReference>
<feature type="domain" description="Alpha-L-rhamnosidase six-hairpin glycosidase" evidence="2">
    <location>
        <begin position="394"/>
        <end position="644"/>
    </location>
</feature>
<comment type="caution">
    <text evidence="4">The sequence shown here is derived from an EMBL/GenBank/DDBJ whole genome shotgun (WGS) entry which is preliminary data.</text>
</comment>
<evidence type="ECO:0000259" key="2">
    <source>
        <dbReference type="Pfam" id="PF17389"/>
    </source>
</evidence>
<dbReference type="InterPro" id="IPR012341">
    <property type="entry name" value="6hp_glycosidase-like_sf"/>
</dbReference>
<dbReference type="InterPro" id="IPR008979">
    <property type="entry name" value="Galactose-bd-like_sf"/>
</dbReference>
<evidence type="ECO:0000256" key="1">
    <source>
        <dbReference type="SAM" id="SignalP"/>
    </source>
</evidence>
<dbReference type="Gene3D" id="2.60.420.10">
    <property type="entry name" value="Maltose phosphorylase, domain 3"/>
    <property type="match status" value="1"/>
</dbReference>
<proteinExistence type="predicted"/>
<dbReference type="SUPFAM" id="SSF48208">
    <property type="entry name" value="Six-hairpin glycosidases"/>
    <property type="match status" value="1"/>
</dbReference>
<organism evidence="4 5">
    <name type="scientific">Fibrisoma limi BUZ 3</name>
    <dbReference type="NCBI Taxonomy" id="1185876"/>
    <lineage>
        <taxon>Bacteria</taxon>
        <taxon>Pseudomonadati</taxon>
        <taxon>Bacteroidota</taxon>
        <taxon>Cytophagia</taxon>
        <taxon>Cytophagales</taxon>
        <taxon>Spirosomataceae</taxon>
        <taxon>Fibrisoma</taxon>
    </lineage>
</organism>
<dbReference type="SUPFAM" id="SSF49785">
    <property type="entry name" value="Galactose-binding domain-like"/>
    <property type="match status" value="1"/>
</dbReference>
<dbReference type="AlphaFoldDB" id="I2GRV8"/>
<dbReference type="Proteomes" id="UP000009309">
    <property type="component" value="Unassembled WGS sequence"/>
</dbReference>
<feature type="domain" description="Alpha-L-rhamnosidase C-terminal" evidence="3">
    <location>
        <begin position="724"/>
        <end position="783"/>
    </location>
</feature>
<evidence type="ECO:0000259" key="3">
    <source>
        <dbReference type="Pfam" id="PF17390"/>
    </source>
</evidence>
<dbReference type="InterPro" id="IPR035396">
    <property type="entry name" value="Bac_rhamnosid6H"/>
</dbReference>
<dbReference type="Pfam" id="PF17390">
    <property type="entry name" value="Bac_rhamnosid_C"/>
    <property type="match status" value="1"/>
</dbReference>
<keyword evidence="1" id="KW-0732">Signal</keyword>
<dbReference type="PANTHER" id="PTHR34987">
    <property type="entry name" value="C, PUTATIVE (AFU_ORTHOLOGUE AFUA_3G02880)-RELATED"/>
    <property type="match status" value="1"/>
</dbReference>
<accession>I2GRV8</accession>
<reference evidence="4 5" key="1">
    <citation type="journal article" date="2012" name="J. Bacteriol.">
        <title>Genome Sequence of the Filamentous Bacterium Fibrisoma limi BUZ 3T.</title>
        <authorList>
            <person name="Filippini M."/>
            <person name="Qi W."/>
            <person name="Jaenicke S."/>
            <person name="Goesmann A."/>
            <person name="Smits T.H."/>
            <person name="Bagheri H.C."/>
        </authorList>
    </citation>
    <scope>NUCLEOTIDE SEQUENCE [LARGE SCALE GENOMIC DNA]</scope>
    <source>
        <strain evidence="5">BUZ 3T</strain>
    </source>
</reference>
<keyword evidence="5" id="KW-1185">Reference proteome</keyword>
<dbReference type="GO" id="GO:0005975">
    <property type="term" value="P:carbohydrate metabolic process"/>
    <property type="evidence" value="ECO:0007669"/>
    <property type="project" value="InterPro"/>
</dbReference>
<gene>
    <name evidence="4" type="ORF">BN8_06016</name>
</gene>